<dbReference type="Gene3D" id="2.40.50.180">
    <property type="entry name" value="CheA-289, Domain 4"/>
    <property type="match status" value="1"/>
</dbReference>
<dbReference type="AlphaFoldDB" id="A0A6M0RNF5"/>
<dbReference type="PANTHER" id="PTHR22617:SF23">
    <property type="entry name" value="CHEMOTAXIS PROTEIN CHEW"/>
    <property type="match status" value="1"/>
</dbReference>
<organism evidence="2 3">
    <name type="scientific">Adonisia turfae CCMR0081</name>
    <dbReference type="NCBI Taxonomy" id="2292702"/>
    <lineage>
        <taxon>Bacteria</taxon>
        <taxon>Bacillati</taxon>
        <taxon>Cyanobacteriota</taxon>
        <taxon>Adonisia</taxon>
        <taxon>Adonisia turfae</taxon>
    </lineage>
</organism>
<dbReference type="GO" id="GO:0005829">
    <property type="term" value="C:cytosol"/>
    <property type="evidence" value="ECO:0007669"/>
    <property type="project" value="TreeGrafter"/>
</dbReference>
<gene>
    <name evidence="2" type="ORF">DXZ20_16710</name>
</gene>
<evidence type="ECO:0000313" key="3">
    <source>
        <dbReference type="Proteomes" id="UP000481033"/>
    </source>
</evidence>
<name>A0A6M0RNF5_9CYAN</name>
<feature type="domain" description="CheW-like" evidence="1">
    <location>
        <begin position="14"/>
        <end position="158"/>
    </location>
</feature>
<dbReference type="SUPFAM" id="SSF50341">
    <property type="entry name" value="CheW-like"/>
    <property type="match status" value="1"/>
</dbReference>
<dbReference type="RefSeq" id="WP_163699333.1">
    <property type="nucleotide sequence ID" value="NZ_QXHD01000004.1"/>
</dbReference>
<reference evidence="2 3" key="1">
    <citation type="journal article" date="2020" name="Microb. Ecol.">
        <title>Ecogenomics of the Marine Benthic Filamentous Cyanobacterium Adonisia.</title>
        <authorList>
            <person name="Walter J.M."/>
            <person name="Coutinho F.H."/>
            <person name="Leomil L."/>
            <person name="Hargreaves P.I."/>
            <person name="Campeao M.E."/>
            <person name="Vieira V.V."/>
            <person name="Silva B.S."/>
            <person name="Fistarol G.O."/>
            <person name="Salomon P.S."/>
            <person name="Sawabe T."/>
            <person name="Mino S."/>
            <person name="Hosokawa M."/>
            <person name="Miyashita H."/>
            <person name="Maruyama F."/>
            <person name="van Verk M.C."/>
            <person name="Dutilh B.E."/>
            <person name="Thompson C.C."/>
            <person name="Thompson F.L."/>
        </authorList>
    </citation>
    <scope>NUCLEOTIDE SEQUENCE [LARGE SCALE GENOMIC DNA]</scope>
    <source>
        <strain evidence="2 3">CCMR0081</strain>
    </source>
</reference>
<accession>A0A6M0RNF5</accession>
<dbReference type="Gene3D" id="2.30.30.40">
    <property type="entry name" value="SH3 Domains"/>
    <property type="match status" value="1"/>
</dbReference>
<dbReference type="PANTHER" id="PTHR22617">
    <property type="entry name" value="CHEMOTAXIS SENSOR HISTIDINE KINASE-RELATED"/>
    <property type="match status" value="1"/>
</dbReference>
<dbReference type="GO" id="GO:0006935">
    <property type="term" value="P:chemotaxis"/>
    <property type="evidence" value="ECO:0007669"/>
    <property type="project" value="InterPro"/>
</dbReference>
<dbReference type="SMART" id="SM00260">
    <property type="entry name" value="CheW"/>
    <property type="match status" value="1"/>
</dbReference>
<comment type="caution">
    <text evidence="2">The sequence shown here is derived from an EMBL/GenBank/DDBJ whole genome shotgun (WGS) entry which is preliminary data.</text>
</comment>
<evidence type="ECO:0000313" key="2">
    <source>
        <dbReference type="EMBL" id="NEZ57282.1"/>
    </source>
</evidence>
<dbReference type="EMBL" id="QXHD01000004">
    <property type="protein sequence ID" value="NEZ57282.1"/>
    <property type="molecule type" value="Genomic_DNA"/>
</dbReference>
<dbReference type="InterPro" id="IPR036061">
    <property type="entry name" value="CheW-like_dom_sf"/>
</dbReference>
<dbReference type="PROSITE" id="PS50851">
    <property type="entry name" value="CHEW"/>
    <property type="match status" value="1"/>
</dbReference>
<keyword evidence="3" id="KW-1185">Reference proteome</keyword>
<protein>
    <submittedName>
        <fullName evidence="2">Purine-binding chemotaxis protein CheW</fullName>
    </submittedName>
</protein>
<dbReference type="GO" id="GO:0007165">
    <property type="term" value="P:signal transduction"/>
    <property type="evidence" value="ECO:0007669"/>
    <property type="project" value="InterPro"/>
</dbReference>
<sequence>MSALSLKKDRPVLAKSFLKFQLAPNVVAMFPAQAVQEAVVLPTRRVMAMPNMPAALLGLTNRRGRVFWVANLVRLLGLPVPDHHSQQYSLIIVQGQSTPLALQVEAIDGMVSFPPEAIHPPPNNVSSIILPYLIGCVTHNDETIFILDVEALLQSPVLQAP</sequence>
<dbReference type="InterPro" id="IPR002545">
    <property type="entry name" value="CheW-lke_dom"/>
</dbReference>
<evidence type="ECO:0000259" key="1">
    <source>
        <dbReference type="PROSITE" id="PS50851"/>
    </source>
</evidence>
<proteinExistence type="predicted"/>
<dbReference type="Proteomes" id="UP000481033">
    <property type="component" value="Unassembled WGS sequence"/>
</dbReference>
<dbReference type="InterPro" id="IPR039315">
    <property type="entry name" value="CheW"/>
</dbReference>
<dbReference type="Pfam" id="PF01584">
    <property type="entry name" value="CheW"/>
    <property type="match status" value="1"/>
</dbReference>